<organism evidence="9 10">
    <name type="scientific">Sanguibacter biliveldensis</name>
    <dbReference type="NCBI Taxonomy" id="3030830"/>
    <lineage>
        <taxon>Bacteria</taxon>
        <taxon>Bacillati</taxon>
        <taxon>Actinomycetota</taxon>
        <taxon>Actinomycetes</taxon>
        <taxon>Micrococcales</taxon>
        <taxon>Sanguibacteraceae</taxon>
        <taxon>Sanguibacter</taxon>
    </lineage>
</organism>
<gene>
    <name evidence="9" type="ORF">SANBI_003260</name>
</gene>
<dbReference type="GO" id="GO:0005886">
    <property type="term" value="C:plasma membrane"/>
    <property type="evidence" value="ECO:0007669"/>
    <property type="project" value="UniProtKB-SubCell"/>
</dbReference>
<comment type="subcellular location">
    <subcellularLocation>
        <location evidence="1">Cell membrane</location>
        <topology evidence="1">Multi-pass membrane protein</topology>
    </subcellularLocation>
</comment>
<feature type="compositionally biased region" description="Low complexity" evidence="6">
    <location>
        <begin position="47"/>
        <end position="70"/>
    </location>
</feature>
<dbReference type="EMBL" id="CP138359">
    <property type="protein sequence ID" value="WPF81937.1"/>
    <property type="molecule type" value="Genomic_DNA"/>
</dbReference>
<dbReference type="KEGG" id="sbil:SANBI_003260"/>
<feature type="transmembrane region" description="Helical" evidence="7">
    <location>
        <begin position="6"/>
        <end position="29"/>
    </location>
</feature>
<feature type="transmembrane region" description="Helical" evidence="7">
    <location>
        <begin position="190"/>
        <end position="218"/>
    </location>
</feature>
<evidence type="ECO:0000256" key="6">
    <source>
        <dbReference type="SAM" id="MobiDB-lite"/>
    </source>
</evidence>
<evidence type="ECO:0000259" key="8">
    <source>
        <dbReference type="Pfam" id="PF00482"/>
    </source>
</evidence>
<dbReference type="RefSeq" id="WP_319156901.1">
    <property type="nucleotide sequence ID" value="NZ_CP138359.1"/>
</dbReference>
<evidence type="ECO:0000256" key="1">
    <source>
        <dbReference type="ARBA" id="ARBA00004651"/>
    </source>
</evidence>
<feature type="domain" description="Type II secretion system protein GspF" evidence="8">
    <location>
        <begin position="91"/>
        <end position="210"/>
    </location>
</feature>
<keyword evidence="10" id="KW-1185">Reference proteome</keyword>
<evidence type="ECO:0000256" key="5">
    <source>
        <dbReference type="ARBA" id="ARBA00023136"/>
    </source>
</evidence>
<evidence type="ECO:0000256" key="4">
    <source>
        <dbReference type="ARBA" id="ARBA00022989"/>
    </source>
</evidence>
<dbReference type="PANTHER" id="PTHR35007:SF3">
    <property type="entry name" value="POSSIBLE CONSERVED ALANINE RICH MEMBRANE PROTEIN"/>
    <property type="match status" value="1"/>
</dbReference>
<keyword evidence="2" id="KW-1003">Cell membrane</keyword>
<dbReference type="Proteomes" id="UP001304340">
    <property type="component" value="Chromosome"/>
</dbReference>
<dbReference type="PANTHER" id="PTHR35007">
    <property type="entry name" value="INTEGRAL MEMBRANE PROTEIN-RELATED"/>
    <property type="match status" value="1"/>
</dbReference>
<keyword evidence="3 7" id="KW-0812">Transmembrane</keyword>
<feature type="region of interest" description="Disordered" evidence="6">
    <location>
        <begin position="44"/>
        <end position="77"/>
    </location>
</feature>
<reference evidence="10" key="1">
    <citation type="submission" date="2023-11" db="EMBL/GenBank/DDBJ databases">
        <authorList>
            <person name="Helweg L.P."/>
            <person name="Kiel A."/>
            <person name="Hitz F."/>
            <person name="Ruckert-Reed C."/>
            <person name="Busche T."/>
            <person name="Kaltschmidt B."/>
            <person name="Kaltschmidt C."/>
        </authorList>
    </citation>
    <scope>NUCLEOTIDE SEQUENCE [LARGE SCALE GENOMIC DNA]</scope>
    <source>
        <strain evidence="10">4.1</strain>
    </source>
</reference>
<evidence type="ECO:0000256" key="2">
    <source>
        <dbReference type="ARBA" id="ARBA00022475"/>
    </source>
</evidence>
<dbReference type="InterPro" id="IPR018076">
    <property type="entry name" value="T2SS_GspF_dom"/>
</dbReference>
<keyword evidence="5 7" id="KW-0472">Membrane</keyword>
<evidence type="ECO:0000313" key="10">
    <source>
        <dbReference type="Proteomes" id="UP001304340"/>
    </source>
</evidence>
<dbReference type="AlphaFoldDB" id="A0AAF0Z6E8"/>
<dbReference type="Pfam" id="PF00482">
    <property type="entry name" value="T2SSF"/>
    <property type="match status" value="1"/>
</dbReference>
<accession>A0AAF0Z6E8</accession>
<evidence type="ECO:0000256" key="3">
    <source>
        <dbReference type="ARBA" id="ARBA00022692"/>
    </source>
</evidence>
<proteinExistence type="predicted"/>
<evidence type="ECO:0000313" key="9">
    <source>
        <dbReference type="EMBL" id="WPF81937.1"/>
    </source>
</evidence>
<keyword evidence="4 7" id="KW-1133">Transmembrane helix</keyword>
<name>A0AAF0Z6E8_9MICO</name>
<sequence>MNGLQIVGSLLTGLLVALLVWSATTPWWLDRGLVGRAARRSGRAARRTAGSSGRVTAVGRGARAGPPGARESVDVRAGGGGEPSVDLTVVLDLLGAALGSGAGVPRALEAVGRSIGGADGAGLARAAAALLLGAGWSQAWDRVPGRLWPVAEALRPAWVHGAPPGDALRVAGEQLVHEGRARSRTAAARLGVRLVLPLGLCLLPAFVLLGLVPVIVALGSGLGAGLMGG</sequence>
<evidence type="ECO:0000256" key="7">
    <source>
        <dbReference type="SAM" id="Phobius"/>
    </source>
</evidence>
<protein>
    <submittedName>
        <fullName evidence="9">Type II secretion system F family protein</fullName>
    </submittedName>
</protein>